<dbReference type="InterPro" id="IPR052718">
    <property type="entry name" value="NmrA-type_oxidoreductase"/>
</dbReference>
<dbReference type="AlphaFoldDB" id="A0A3E0W5F6"/>
<dbReference type="PANTHER" id="PTHR47129:SF1">
    <property type="entry name" value="NMRA-LIKE DOMAIN-CONTAINING PROTEIN"/>
    <property type="match status" value="1"/>
</dbReference>
<protein>
    <recommendedName>
        <fullName evidence="3">NAD(P)-binding domain-containing protein</fullName>
    </recommendedName>
</protein>
<dbReference type="InterPro" id="IPR036291">
    <property type="entry name" value="NAD(P)-bd_dom_sf"/>
</dbReference>
<comment type="caution">
    <text evidence="1">The sequence shown here is derived from an EMBL/GenBank/DDBJ whole genome shotgun (WGS) entry which is preliminary data.</text>
</comment>
<gene>
    <name evidence="1" type="ORF">B7R22_02410</name>
</gene>
<proteinExistence type="predicted"/>
<organism evidence="1 2">
    <name type="scientific">Subtercola boreus</name>
    <dbReference type="NCBI Taxonomy" id="120213"/>
    <lineage>
        <taxon>Bacteria</taxon>
        <taxon>Bacillati</taxon>
        <taxon>Actinomycetota</taxon>
        <taxon>Actinomycetes</taxon>
        <taxon>Micrococcales</taxon>
        <taxon>Microbacteriaceae</taxon>
        <taxon>Subtercola</taxon>
    </lineage>
</organism>
<dbReference type="Gene3D" id="3.40.50.720">
    <property type="entry name" value="NAD(P)-binding Rossmann-like Domain"/>
    <property type="match status" value="1"/>
</dbReference>
<dbReference type="Gene3D" id="3.90.25.10">
    <property type="entry name" value="UDP-galactose 4-epimerase, domain 1"/>
    <property type="match status" value="1"/>
</dbReference>
<evidence type="ECO:0008006" key="3">
    <source>
        <dbReference type="Google" id="ProtNLM"/>
    </source>
</evidence>
<sequence>MQIGNGFGHFTAAAIRFARAAGVRHLIYTSVLQAPSSRLEIAGDHKATEEVISQSGIAATILRNGWYTENQRLDFDSARERGVIANSIGRGRIASAPRREYGEASTVVVGTPGHERQMYELSGDSVWSFPEFANTASEVLKRPVRYDVLTGTLQGDQLTAAGLPEKPLIFSSASTQIWPKVRST</sequence>
<reference evidence="1 2" key="1">
    <citation type="submission" date="2017-04" db="EMBL/GenBank/DDBJ databases">
        <title>Comparative genome analysis of Subtercola boreus.</title>
        <authorList>
            <person name="Cho Y.-J."/>
            <person name="Cho A."/>
            <person name="Kim O.-S."/>
            <person name="Lee J.-I."/>
        </authorList>
    </citation>
    <scope>NUCLEOTIDE SEQUENCE [LARGE SCALE GENOMIC DNA]</scope>
    <source>
        <strain evidence="1 2">P27479</strain>
    </source>
</reference>
<dbReference type="PANTHER" id="PTHR47129">
    <property type="entry name" value="QUINONE OXIDOREDUCTASE 2"/>
    <property type="match status" value="1"/>
</dbReference>
<name>A0A3E0W5F6_9MICO</name>
<evidence type="ECO:0000313" key="1">
    <source>
        <dbReference type="EMBL" id="RFA16728.1"/>
    </source>
</evidence>
<dbReference type="SUPFAM" id="SSF51735">
    <property type="entry name" value="NAD(P)-binding Rossmann-fold domains"/>
    <property type="match status" value="1"/>
</dbReference>
<dbReference type="EMBL" id="NBXB01000010">
    <property type="protein sequence ID" value="RFA16728.1"/>
    <property type="molecule type" value="Genomic_DNA"/>
</dbReference>
<evidence type="ECO:0000313" key="2">
    <source>
        <dbReference type="Proteomes" id="UP000256541"/>
    </source>
</evidence>
<dbReference type="OrthoDB" id="5510591at2"/>
<dbReference type="RefSeq" id="WP_116410226.1">
    <property type="nucleotide sequence ID" value="NZ_NBXB01000010.1"/>
</dbReference>
<dbReference type="Proteomes" id="UP000256541">
    <property type="component" value="Unassembled WGS sequence"/>
</dbReference>
<accession>A0A3E0W5F6</accession>